<accession>A0A3S1D3J8</accession>
<protein>
    <submittedName>
        <fullName evidence="1">Uncharacterized protein</fullName>
    </submittedName>
</protein>
<organism evidence="1 2">
    <name type="scientific">Chitinophaga solisilvae</name>
    <dbReference type="NCBI Taxonomy" id="1233460"/>
    <lineage>
        <taxon>Bacteria</taxon>
        <taxon>Pseudomonadati</taxon>
        <taxon>Bacteroidota</taxon>
        <taxon>Chitinophagia</taxon>
        <taxon>Chitinophagales</taxon>
        <taxon>Chitinophagaceae</taxon>
        <taxon>Chitinophaga</taxon>
    </lineage>
</organism>
<comment type="caution">
    <text evidence="1">The sequence shown here is derived from an EMBL/GenBank/DDBJ whole genome shotgun (WGS) entry which is preliminary data.</text>
</comment>
<reference evidence="1" key="1">
    <citation type="submission" date="2020-05" db="EMBL/GenBank/DDBJ databases">
        <title>Chitinophaga laudate sp. nov., isolated from a tropical peat swamp.</title>
        <authorList>
            <person name="Goh C.B.S."/>
            <person name="Lee M.S."/>
            <person name="Parimannan S."/>
            <person name="Pasbakhsh P."/>
            <person name="Yule C.M."/>
            <person name="Rajandas H."/>
            <person name="Loke S."/>
            <person name="Croft L."/>
            <person name="Tan J.B.L."/>
        </authorList>
    </citation>
    <scope>NUCLEOTIDE SEQUENCE</scope>
    <source>
        <strain evidence="1">Mgbs1</strain>
    </source>
</reference>
<dbReference type="EMBL" id="RIAR02000001">
    <property type="protein sequence ID" value="NSL90211.1"/>
    <property type="molecule type" value="Genomic_DNA"/>
</dbReference>
<sequence>MVFEGHYYHMTSADVMRFTRDGNAVEWKGAGWQKLGTWSLITVAGKTLLEFRYNYAREERYVVTVLQLEEGIVTAFRLEDVSGRGWEFRREL</sequence>
<dbReference type="Proteomes" id="UP000281028">
    <property type="component" value="Unassembled WGS sequence"/>
</dbReference>
<evidence type="ECO:0000313" key="2">
    <source>
        <dbReference type="Proteomes" id="UP000281028"/>
    </source>
</evidence>
<keyword evidence="2" id="KW-1185">Reference proteome</keyword>
<evidence type="ECO:0000313" key="1">
    <source>
        <dbReference type="EMBL" id="NSL90211.1"/>
    </source>
</evidence>
<proteinExistence type="predicted"/>
<name>A0A3S1D3J8_9BACT</name>
<dbReference type="OrthoDB" id="9904079at2"/>
<dbReference type="AlphaFoldDB" id="A0A3S1D3J8"/>
<gene>
    <name evidence="1" type="ORF">ECE50_025475</name>
</gene>